<feature type="region of interest" description="Disordered" evidence="1">
    <location>
        <begin position="73"/>
        <end position="96"/>
    </location>
</feature>
<dbReference type="EMBL" id="QAOM01000010">
    <property type="protein sequence ID" value="PTQ84180.1"/>
    <property type="molecule type" value="Genomic_DNA"/>
</dbReference>
<dbReference type="Proteomes" id="UP000244161">
    <property type="component" value="Unassembled WGS sequence"/>
</dbReference>
<sequence length="155" mass="16671">MRSPAPAKRVPAGDQVEARCSPVNGPLTGVAVTGNCFPPTSACWPELGARAAAVLRRTSARRRWERRALVCSGEAGPRRRSGGGAGFSGERASHRSCGSRYPFFSDEGMLAGAECEIGGCPSTNRRSSEMRISCARQLRRSGFSSEIRSWRAVLR</sequence>
<accession>A0A2T5IK20</accession>
<evidence type="ECO:0000256" key="1">
    <source>
        <dbReference type="SAM" id="MobiDB-lite"/>
    </source>
</evidence>
<proteinExistence type="predicted"/>
<reference evidence="2 3" key="1">
    <citation type="submission" date="2018-04" db="EMBL/GenBank/DDBJ databases">
        <title>Genomic Encyclopedia of Archaeal and Bacterial Type Strains, Phase II (KMG-II): from individual species to whole genera.</title>
        <authorList>
            <person name="Goeker M."/>
        </authorList>
    </citation>
    <scope>NUCLEOTIDE SEQUENCE [LARGE SCALE GENOMIC DNA]</scope>
    <source>
        <strain evidence="2 3">DSM 18806</strain>
    </source>
</reference>
<name>A0A2T5IK20_9LACT</name>
<dbReference type="AlphaFoldDB" id="A0A2T5IK20"/>
<keyword evidence="3" id="KW-1185">Reference proteome</keyword>
<protein>
    <submittedName>
        <fullName evidence="2">Uncharacterized protein</fullName>
    </submittedName>
</protein>
<evidence type="ECO:0000313" key="3">
    <source>
        <dbReference type="Proteomes" id="UP000244161"/>
    </source>
</evidence>
<organism evidence="2 3">
    <name type="scientific">Trichococcus patagoniensis</name>
    <dbReference type="NCBI Taxonomy" id="382641"/>
    <lineage>
        <taxon>Bacteria</taxon>
        <taxon>Bacillati</taxon>
        <taxon>Bacillota</taxon>
        <taxon>Bacilli</taxon>
        <taxon>Lactobacillales</taxon>
        <taxon>Carnobacteriaceae</taxon>
        <taxon>Trichococcus</taxon>
    </lineage>
</organism>
<gene>
    <name evidence="2" type="ORF">C8U37_11098</name>
</gene>
<evidence type="ECO:0000313" key="2">
    <source>
        <dbReference type="EMBL" id="PTQ84180.1"/>
    </source>
</evidence>
<comment type="caution">
    <text evidence="2">The sequence shown here is derived from an EMBL/GenBank/DDBJ whole genome shotgun (WGS) entry which is preliminary data.</text>
</comment>